<name>A0ABS8SSF5_DATST</name>
<feature type="compositionally biased region" description="Basic and acidic residues" evidence="1">
    <location>
        <begin position="90"/>
        <end position="106"/>
    </location>
</feature>
<keyword evidence="2" id="KW-0732">Signal</keyword>
<evidence type="ECO:0000313" key="4">
    <source>
        <dbReference type="Proteomes" id="UP000823775"/>
    </source>
</evidence>
<keyword evidence="4" id="KW-1185">Reference proteome</keyword>
<feature type="compositionally biased region" description="Polar residues" evidence="1">
    <location>
        <begin position="111"/>
        <end position="121"/>
    </location>
</feature>
<dbReference type="Proteomes" id="UP000823775">
    <property type="component" value="Unassembled WGS sequence"/>
</dbReference>
<reference evidence="3 4" key="1">
    <citation type="journal article" date="2021" name="BMC Genomics">
        <title>Datura genome reveals duplications of psychoactive alkaloid biosynthetic genes and high mutation rate following tissue culture.</title>
        <authorList>
            <person name="Rajewski A."/>
            <person name="Carter-House D."/>
            <person name="Stajich J."/>
            <person name="Litt A."/>
        </authorList>
    </citation>
    <scope>NUCLEOTIDE SEQUENCE [LARGE SCALE GENOMIC DNA]</scope>
    <source>
        <strain evidence="3">AR-01</strain>
    </source>
</reference>
<dbReference type="EMBL" id="JACEIK010000723">
    <property type="protein sequence ID" value="MCD7461424.1"/>
    <property type="molecule type" value="Genomic_DNA"/>
</dbReference>
<organism evidence="3 4">
    <name type="scientific">Datura stramonium</name>
    <name type="common">Jimsonweed</name>
    <name type="synonym">Common thornapple</name>
    <dbReference type="NCBI Taxonomy" id="4076"/>
    <lineage>
        <taxon>Eukaryota</taxon>
        <taxon>Viridiplantae</taxon>
        <taxon>Streptophyta</taxon>
        <taxon>Embryophyta</taxon>
        <taxon>Tracheophyta</taxon>
        <taxon>Spermatophyta</taxon>
        <taxon>Magnoliopsida</taxon>
        <taxon>eudicotyledons</taxon>
        <taxon>Gunneridae</taxon>
        <taxon>Pentapetalae</taxon>
        <taxon>asterids</taxon>
        <taxon>lamiids</taxon>
        <taxon>Solanales</taxon>
        <taxon>Solanaceae</taxon>
        <taxon>Solanoideae</taxon>
        <taxon>Datureae</taxon>
        <taxon>Datura</taxon>
    </lineage>
</organism>
<feature type="compositionally biased region" description="Polar residues" evidence="1">
    <location>
        <begin position="74"/>
        <end position="89"/>
    </location>
</feature>
<evidence type="ECO:0000313" key="3">
    <source>
        <dbReference type="EMBL" id="MCD7461424.1"/>
    </source>
</evidence>
<feature type="region of interest" description="Disordered" evidence="1">
    <location>
        <begin position="26"/>
        <end position="121"/>
    </location>
</feature>
<evidence type="ECO:0008006" key="5">
    <source>
        <dbReference type="Google" id="ProtNLM"/>
    </source>
</evidence>
<feature type="signal peptide" evidence="2">
    <location>
        <begin position="1"/>
        <end position="18"/>
    </location>
</feature>
<protein>
    <recommendedName>
        <fullName evidence="5">Secreted protein</fullName>
    </recommendedName>
</protein>
<accession>A0ABS8SSF5</accession>
<feature type="compositionally biased region" description="Low complexity" evidence="1">
    <location>
        <begin position="42"/>
        <end position="54"/>
    </location>
</feature>
<gene>
    <name evidence="3" type="ORF">HAX54_046091</name>
</gene>
<comment type="caution">
    <text evidence="3">The sequence shown here is derived from an EMBL/GenBank/DDBJ whole genome shotgun (WGS) entry which is preliminary data.</text>
</comment>
<evidence type="ECO:0000256" key="1">
    <source>
        <dbReference type="SAM" id="MobiDB-lite"/>
    </source>
</evidence>
<sequence>MTLFFRAFFLMFFIGAEARSLLGNHHGLNKLKPESGSWDDITPITTTTCSSSSSEKVGKPHLPPPPPKADDGQRQTIITGSDSSTTHSNTGRERHTPAPPSPHRDTPIGQLKTTHALQASY</sequence>
<evidence type="ECO:0000256" key="2">
    <source>
        <dbReference type="SAM" id="SignalP"/>
    </source>
</evidence>
<feature type="chain" id="PRO_5046859778" description="Secreted protein" evidence="2">
    <location>
        <begin position="19"/>
        <end position="121"/>
    </location>
</feature>
<proteinExistence type="predicted"/>